<dbReference type="SUPFAM" id="SSF52540">
    <property type="entry name" value="P-loop containing nucleoside triphosphate hydrolases"/>
    <property type="match status" value="1"/>
</dbReference>
<evidence type="ECO:0000256" key="2">
    <source>
        <dbReference type="ARBA" id="ARBA00005417"/>
    </source>
</evidence>
<dbReference type="PANTHER" id="PTHR43297">
    <property type="entry name" value="OLIGOPEPTIDE TRANSPORT ATP-BINDING PROTEIN APPD"/>
    <property type="match status" value="1"/>
</dbReference>
<evidence type="ECO:0000256" key="5">
    <source>
        <dbReference type="ARBA" id="ARBA00022741"/>
    </source>
</evidence>
<dbReference type="GO" id="GO:0005524">
    <property type="term" value="F:ATP binding"/>
    <property type="evidence" value="ECO:0007669"/>
    <property type="project" value="UniProtKB-KW"/>
</dbReference>
<protein>
    <submittedName>
        <fullName evidence="9">ABC transporter ATP-binding protein</fullName>
    </submittedName>
</protein>
<keyword evidence="7" id="KW-0472">Membrane</keyword>
<dbReference type="InterPro" id="IPR003593">
    <property type="entry name" value="AAA+_ATPase"/>
</dbReference>
<keyword evidence="6 9" id="KW-0067">ATP-binding</keyword>
<accession>A0A6F8Y5W8</accession>
<organism evidence="9 10">
    <name type="scientific">Phytohabitans flavus</name>
    <dbReference type="NCBI Taxonomy" id="1076124"/>
    <lineage>
        <taxon>Bacteria</taxon>
        <taxon>Bacillati</taxon>
        <taxon>Actinomycetota</taxon>
        <taxon>Actinomycetes</taxon>
        <taxon>Micromonosporales</taxon>
        <taxon>Micromonosporaceae</taxon>
    </lineage>
</organism>
<dbReference type="CDD" id="cd03257">
    <property type="entry name" value="ABC_NikE_OppD_transporters"/>
    <property type="match status" value="1"/>
</dbReference>
<dbReference type="GO" id="GO:0005886">
    <property type="term" value="C:plasma membrane"/>
    <property type="evidence" value="ECO:0007669"/>
    <property type="project" value="UniProtKB-SubCell"/>
</dbReference>
<dbReference type="EMBL" id="AP022870">
    <property type="protein sequence ID" value="BCB81485.1"/>
    <property type="molecule type" value="Genomic_DNA"/>
</dbReference>
<evidence type="ECO:0000256" key="6">
    <source>
        <dbReference type="ARBA" id="ARBA00022840"/>
    </source>
</evidence>
<dbReference type="InterPro" id="IPR017871">
    <property type="entry name" value="ABC_transporter-like_CS"/>
</dbReference>
<dbReference type="GO" id="GO:0016887">
    <property type="term" value="F:ATP hydrolysis activity"/>
    <property type="evidence" value="ECO:0007669"/>
    <property type="project" value="InterPro"/>
</dbReference>
<dbReference type="RefSeq" id="WP_173041324.1">
    <property type="nucleotide sequence ID" value="NZ_AP022870.1"/>
</dbReference>
<dbReference type="InterPro" id="IPR013563">
    <property type="entry name" value="Oligopep_ABC_C"/>
</dbReference>
<dbReference type="Proteomes" id="UP000502508">
    <property type="component" value="Chromosome"/>
</dbReference>
<reference evidence="9 10" key="1">
    <citation type="submission" date="2020-03" db="EMBL/GenBank/DDBJ databases">
        <title>Whole genome shotgun sequence of Phytohabitans flavus NBRC 107702.</title>
        <authorList>
            <person name="Komaki H."/>
            <person name="Tamura T."/>
        </authorList>
    </citation>
    <scope>NUCLEOTIDE SEQUENCE [LARGE SCALE GENOMIC DNA]</scope>
    <source>
        <strain evidence="9 10">NBRC 107702</strain>
    </source>
</reference>
<comment type="similarity">
    <text evidence="2">Belongs to the ABC transporter superfamily.</text>
</comment>
<dbReference type="InterPro" id="IPR003439">
    <property type="entry name" value="ABC_transporter-like_ATP-bd"/>
</dbReference>
<dbReference type="AlphaFoldDB" id="A0A6F8Y5W8"/>
<evidence type="ECO:0000256" key="4">
    <source>
        <dbReference type="ARBA" id="ARBA00022475"/>
    </source>
</evidence>
<evidence type="ECO:0000259" key="8">
    <source>
        <dbReference type="PROSITE" id="PS50893"/>
    </source>
</evidence>
<dbReference type="GO" id="GO:0015833">
    <property type="term" value="P:peptide transport"/>
    <property type="evidence" value="ECO:0007669"/>
    <property type="project" value="InterPro"/>
</dbReference>
<keyword evidence="4" id="KW-1003">Cell membrane</keyword>
<dbReference type="NCBIfam" id="TIGR01727">
    <property type="entry name" value="oligo_HPY"/>
    <property type="match status" value="1"/>
</dbReference>
<dbReference type="Pfam" id="PF00005">
    <property type="entry name" value="ABC_tran"/>
    <property type="match status" value="1"/>
</dbReference>
<name>A0A6F8Y5W8_9ACTN</name>
<keyword evidence="10" id="KW-1185">Reference proteome</keyword>
<dbReference type="PANTHER" id="PTHR43297:SF2">
    <property type="entry name" value="DIPEPTIDE TRANSPORT ATP-BINDING PROTEIN DPPD"/>
    <property type="match status" value="1"/>
</dbReference>
<keyword evidence="3" id="KW-0813">Transport</keyword>
<feature type="domain" description="ABC transporter" evidence="8">
    <location>
        <begin position="23"/>
        <end position="274"/>
    </location>
</feature>
<dbReference type="PROSITE" id="PS50893">
    <property type="entry name" value="ABC_TRANSPORTER_2"/>
    <property type="match status" value="1"/>
</dbReference>
<evidence type="ECO:0000256" key="1">
    <source>
        <dbReference type="ARBA" id="ARBA00004202"/>
    </source>
</evidence>
<dbReference type="SMART" id="SM00382">
    <property type="entry name" value="AAA"/>
    <property type="match status" value="1"/>
</dbReference>
<sequence length="345" mass="38163">MSNVYVADQPETAREGRPSGRLLEVEDLRVEFRTRDGVAKVINGVTYHVDAGETLAVLGESGSGKSVTAQTIMGILDTPPGFVTGGQIRFHDKDMLQMSSEERRRIRGEGIAMVFQDALSALNPVFTVGFQIAEQFRVRRGMSRRDSKIRAAEMLDQVQIPNAKQRINEYPHQFSGGMRQRVMIAMSLALDPEVLIADEPTTALDVTVQAQIMDLLADLQRERQMGLILITHDLGVVADVADRIAVMYAGRIVEEANVHELYANPAHPYTIGLLESIPRIDEKGQQLRTIRGLPPSLLKIPSGCPFHPRCPMAQPICPEKVPPLLQLGPTRASACHFAEELVKRD</sequence>
<evidence type="ECO:0000313" key="10">
    <source>
        <dbReference type="Proteomes" id="UP000502508"/>
    </source>
</evidence>
<dbReference type="Gene3D" id="3.40.50.300">
    <property type="entry name" value="P-loop containing nucleotide triphosphate hydrolases"/>
    <property type="match status" value="1"/>
</dbReference>
<keyword evidence="5" id="KW-0547">Nucleotide-binding</keyword>
<proteinExistence type="inferred from homology"/>
<evidence type="ECO:0000256" key="3">
    <source>
        <dbReference type="ARBA" id="ARBA00022448"/>
    </source>
</evidence>
<dbReference type="InterPro" id="IPR027417">
    <property type="entry name" value="P-loop_NTPase"/>
</dbReference>
<dbReference type="PROSITE" id="PS00211">
    <property type="entry name" value="ABC_TRANSPORTER_1"/>
    <property type="match status" value="1"/>
</dbReference>
<dbReference type="FunFam" id="3.40.50.300:FF:000016">
    <property type="entry name" value="Oligopeptide ABC transporter ATP-binding component"/>
    <property type="match status" value="1"/>
</dbReference>
<evidence type="ECO:0000256" key="7">
    <source>
        <dbReference type="ARBA" id="ARBA00023136"/>
    </source>
</evidence>
<dbReference type="KEGG" id="pfla:Pflav_078950"/>
<comment type="subcellular location">
    <subcellularLocation>
        <location evidence="1">Cell membrane</location>
        <topology evidence="1">Peripheral membrane protein</topology>
    </subcellularLocation>
</comment>
<gene>
    <name evidence="9" type="ORF">Pflav_078950</name>
</gene>
<dbReference type="Pfam" id="PF08352">
    <property type="entry name" value="oligo_HPY"/>
    <property type="match status" value="1"/>
</dbReference>
<evidence type="ECO:0000313" key="9">
    <source>
        <dbReference type="EMBL" id="BCB81485.1"/>
    </source>
</evidence>
<reference evidence="9 10" key="2">
    <citation type="submission" date="2020-03" db="EMBL/GenBank/DDBJ databases">
        <authorList>
            <person name="Ichikawa N."/>
            <person name="Kimura A."/>
            <person name="Kitahashi Y."/>
            <person name="Uohara A."/>
        </authorList>
    </citation>
    <scope>NUCLEOTIDE SEQUENCE [LARGE SCALE GENOMIC DNA]</scope>
    <source>
        <strain evidence="9 10">NBRC 107702</strain>
    </source>
</reference>
<dbReference type="InterPro" id="IPR050388">
    <property type="entry name" value="ABC_Ni/Peptide_Import"/>
</dbReference>